<dbReference type="AlphaFoldDB" id="A0A2T0MZR3"/>
<accession>A0A2T0MZR3</accession>
<reference evidence="7 8" key="1">
    <citation type="submission" date="2018-03" db="EMBL/GenBank/DDBJ databases">
        <title>Genomic Encyclopedia of Type Strains, Phase III (KMG-III): the genomes of soil and plant-associated and newly described type strains.</title>
        <authorList>
            <person name="Whitman W."/>
        </authorList>
    </citation>
    <scope>NUCLEOTIDE SEQUENCE [LARGE SCALE GENOMIC DNA]</scope>
    <source>
        <strain evidence="7 8">CGMCC 4.7104</strain>
    </source>
</reference>
<dbReference type="GO" id="GO:0046677">
    <property type="term" value="P:response to antibiotic"/>
    <property type="evidence" value="ECO:0007669"/>
    <property type="project" value="UniProtKB-KW"/>
</dbReference>
<dbReference type="OrthoDB" id="9775490at2"/>
<dbReference type="GO" id="GO:0005886">
    <property type="term" value="C:plasma membrane"/>
    <property type="evidence" value="ECO:0007669"/>
    <property type="project" value="UniProtKB-SubCell"/>
</dbReference>
<dbReference type="PANTHER" id="PTHR42711:SF19">
    <property type="entry name" value="DOXORUBICIN RESISTANCE ATP-BINDING PROTEIN DRRA"/>
    <property type="match status" value="1"/>
</dbReference>
<proteinExistence type="predicted"/>
<dbReference type="PROSITE" id="PS00211">
    <property type="entry name" value="ABC_TRANSPORTER_1"/>
    <property type="match status" value="1"/>
</dbReference>
<gene>
    <name evidence="7" type="ORF">B0I32_108243</name>
</gene>
<evidence type="ECO:0000256" key="4">
    <source>
        <dbReference type="ARBA" id="ARBA00022840"/>
    </source>
</evidence>
<evidence type="ECO:0000259" key="6">
    <source>
        <dbReference type="PROSITE" id="PS50893"/>
    </source>
</evidence>
<organism evidence="7 8">
    <name type="scientific">Nonomuraea fuscirosea</name>
    <dbReference type="NCBI Taxonomy" id="1291556"/>
    <lineage>
        <taxon>Bacteria</taxon>
        <taxon>Bacillati</taxon>
        <taxon>Actinomycetota</taxon>
        <taxon>Actinomycetes</taxon>
        <taxon>Streptosporangiales</taxon>
        <taxon>Streptosporangiaceae</taxon>
        <taxon>Nonomuraea</taxon>
    </lineage>
</organism>
<dbReference type="PANTHER" id="PTHR42711">
    <property type="entry name" value="ABC TRANSPORTER ATP-BINDING PROTEIN"/>
    <property type="match status" value="1"/>
</dbReference>
<dbReference type="GO" id="GO:0005524">
    <property type="term" value="F:ATP binding"/>
    <property type="evidence" value="ECO:0007669"/>
    <property type="project" value="UniProtKB-KW"/>
</dbReference>
<dbReference type="Pfam" id="PF00005">
    <property type="entry name" value="ABC_tran"/>
    <property type="match status" value="1"/>
</dbReference>
<evidence type="ECO:0000313" key="7">
    <source>
        <dbReference type="EMBL" id="PRX64882.1"/>
    </source>
</evidence>
<dbReference type="SMART" id="SM00382">
    <property type="entry name" value="AAA"/>
    <property type="match status" value="1"/>
</dbReference>
<dbReference type="InterPro" id="IPR003593">
    <property type="entry name" value="AAA+_ATPase"/>
</dbReference>
<dbReference type="PROSITE" id="PS50893">
    <property type="entry name" value="ABC_TRANSPORTER_2"/>
    <property type="match status" value="1"/>
</dbReference>
<dbReference type="InterPro" id="IPR003439">
    <property type="entry name" value="ABC_transporter-like_ATP-bd"/>
</dbReference>
<keyword evidence="3" id="KW-0547">Nucleotide-binding</keyword>
<comment type="subcellular location">
    <subcellularLocation>
        <location evidence="1">Cell membrane</location>
        <topology evidence="1">Peripheral membrane protein</topology>
    </subcellularLocation>
</comment>
<keyword evidence="2" id="KW-0813">Transport</keyword>
<evidence type="ECO:0000256" key="1">
    <source>
        <dbReference type="ARBA" id="ARBA00004202"/>
    </source>
</evidence>
<dbReference type="Gene3D" id="3.40.50.300">
    <property type="entry name" value="P-loop containing nucleotide triphosphate hydrolases"/>
    <property type="match status" value="1"/>
</dbReference>
<dbReference type="Proteomes" id="UP000238312">
    <property type="component" value="Unassembled WGS sequence"/>
</dbReference>
<name>A0A2T0MZR3_9ACTN</name>
<dbReference type="EMBL" id="PVNG01000008">
    <property type="protein sequence ID" value="PRX64882.1"/>
    <property type="molecule type" value="Genomic_DNA"/>
</dbReference>
<comment type="caution">
    <text evidence="7">The sequence shown here is derived from an EMBL/GenBank/DDBJ whole genome shotgun (WGS) entry which is preliminary data.</text>
</comment>
<evidence type="ECO:0000256" key="2">
    <source>
        <dbReference type="ARBA" id="ARBA00022448"/>
    </source>
</evidence>
<dbReference type="RefSeq" id="WP_106241575.1">
    <property type="nucleotide sequence ID" value="NZ_PVNG01000008.1"/>
</dbReference>
<dbReference type="InterPro" id="IPR027417">
    <property type="entry name" value="P-loop_NTPase"/>
</dbReference>
<protein>
    <submittedName>
        <fullName evidence="7">ABC-2 type transport system ATP-binding protein</fullName>
    </submittedName>
</protein>
<keyword evidence="5" id="KW-0046">Antibiotic resistance</keyword>
<dbReference type="InterPro" id="IPR017871">
    <property type="entry name" value="ABC_transporter-like_CS"/>
</dbReference>
<keyword evidence="4 7" id="KW-0067">ATP-binding</keyword>
<dbReference type="InterPro" id="IPR050763">
    <property type="entry name" value="ABC_transporter_ATP-binding"/>
</dbReference>
<sequence length="325" mass="34683">MTASGSIVIEGLRKRYEHGRPAVDGLDLVVPGGTVHALLGPNGAGKTTTVRILATLLAPDSGHVLVAGANLRTHPHLVRERIGLCGQHAALDHRLTGRENLHMLGRLAGLSRAAARERTGELAERLRLADFAGKTVADMSGGMARRIDLAAAFLARPRVLFLDEPTTGLDPVARLDVWELVGELVAAGTTVLLTTQHLDEAERLADAVSVLRDGRLIANGTPGELKRQAGGPRLEIVLRHPDQRRPVLSVLETLALPGITTGDRAIVAHLAATDPLALLGTAVRALASAGVEVEELALRRPSLEDVFVAMTSEPRKHRQEERSFT</sequence>
<feature type="domain" description="ABC transporter" evidence="6">
    <location>
        <begin position="7"/>
        <end position="238"/>
    </location>
</feature>
<dbReference type="GO" id="GO:0016887">
    <property type="term" value="F:ATP hydrolysis activity"/>
    <property type="evidence" value="ECO:0007669"/>
    <property type="project" value="InterPro"/>
</dbReference>
<dbReference type="SUPFAM" id="SSF52540">
    <property type="entry name" value="P-loop containing nucleoside triphosphate hydrolases"/>
    <property type="match status" value="1"/>
</dbReference>
<keyword evidence="8" id="KW-1185">Reference proteome</keyword>
<evidence type="ECO:0000256" key="5">
    <source>
        <dbReference type="ARBA" id="ARBA00023251"/>
    </source>
</evidence>
<evidence type="ECO:0000256" key="3">
    <source>
        <dbReference type="ARBA" id="ARBA00022741"/>
    </source>
</evidence>
<evidence type="ECO:0000313" key="8">
    <source>
        <dbReference type="Proteomes" id="UP000238312"/>
    </source>
</evidence>